<dbReference type="SMART" id="SM00267">
    <property type="entry name" value="GGDEF"/>
    <property type="match status" value="1"/>
</dbReference>
<evidence type="ECO:0000313" key="3">
    <source>
        <dbReference type="EMBL" id="QCD45443.1"/>
    </source>
</evidence>
<feature type="domain" description="PAC" evidence="1">
    <location>
        <begin position="46"/>
        <end position="98"/>
    </location>
</feature>
<feature type="domain" description="GGDEF" evidence="2">
    <location>
        <begin position="93"/>
        <end position="200"/>
    </location>
</feature>
<dbReference type="EMBL" id="CP012542">
    <property type="protein sequence ID" value="QCD45443.1"/>
    <property type="molecule type" value="Genomic_DNA"/>
</dbReference>
<proteinExistence type="predicted"/>
<dbReference type="PROSITE" id="PS50113">
    <property type="entry name" value="PAC"/>
    <property type="match status" value="1"/>
</dbReference>
<name>A0A6G5QIA8_9BACT</name>
<dbReference type="Gene3D" id="3.30.70.270">
    <property type="match status" value="1"/>
</dbReference>
<dbReference type="PANTHER" id="PTHR44757">
    <property type="entry name" value="DIGUANYLATE CYCLASE DGCP"/>
    <property type="match status" value="1"/>
</dbReference>
<dbReference type="PANTHER" id="PTHR44757:SF2">
    <property type="entry name" value="BIOFILM ARCHITECTURE MAINTENANCE PROTEIN MBAA"/>
    <property type="match status" value="1"/>
</dbReference>
<gene>
    <name evidence="3" type="ORF">CMUC_1694</name>
</gene>
<evidence type="ECO:0000259" key="2">
    <source>
        <dbReference type="PROSITE" id="PS50887"/>
    </source>
</evidence>
<dbReference type="AlphaFoldDB" id="A0A6G5QIA8"/>
<reference evidence="3 4" key="1">
    <citation type="submission" date="2016-07" db="EMBL/GenBank/DDBJ databases">
        <title>Comparative genomics of the Campylobacter concisus group.</title>
        <authorList>
            <person name="Miller W.G."/>
            <person name="Yee E."/>
            <person name="Chapman M.H."/>
            <person name="Huynh S."/>
            <person name="Bono J.L."/>
            <person name="On S.L.W."/>
            <person name="StLeger J."/>
            <person name="Foster G."/>
            <person name="Parker C.T."/>
        </authorList>
    </citation>
    <scope>NUCLEOTIDE SEQUENCE [LARGE SCALE GENOMIC DNA]</scope>
    <source>
        <strain evidence="3 4">CCUG 21559</strain>
    </source>
</reference>
<dbReference type="InterPro" id="IPR052155">
    <property type="entry name" value="Biofilm_reg_signaling"/>
</dbReference>
<dbReference type="Pfam" id="PF00990">
    <property type="entry name" value="GGDEF"/>
    <property type="match status" value="1"/>
</dbReference>
<dbReference type="InterPro" id="IPR029787">
    <property type="entry name" value="Nucleotide_cyclase"/>
</dbReference>
<accession>A0A6G5QIA8</accession>
<dbReference type="InterPro" id="IPR000700">
    <property type="entry name" value="PAS-assoc_C"/>
</dbReference>
<dbReference type="InterPro" id="IPR000160">
    <property type="entry name" value="GGDEF_dom"/>
</dbReference>
<evidence type="ECO:0000313" key="4">
    <source>
        <dbReference type="Proteomes" id="UP000503264"/>
    </source>
</evidence>
<dbReference type="Gene3D" id="3.30.450.20">
    <property type="entry name" value="PAS domain"/>
    <property type="match status" value="1"/>
</dbReference>
<dbReference type="Proteomes" id="UP000503264">
    <property type="component" value="Chromosome"/>
</dbReference>
<dbReference type="PROSITE" id="PS50887">
    <property type="entry name" value="GGDEF"/>
    <property type="match status" value="1"/>
</dbReference>
<dbReference type="SUPFAM" id="SSF55073">
    <property type="entry name" value="Nucleotide cyclase"/>
    <property type="match status" value="1"/>
</dbReference>
<evidence type="ECO:0000259" key="1">
    <source>
        <dbReference type="PROSITE" id="PS50113"/>
    </source>
</evidence>
<dbReference type="InterPro" id="IPR043128">
    <property type="entry name" value="Rev_trsase/Diguanyl_cyclase"/>
</dbReference>
<organism evidence="3 4">
    <name type="scientific">Campylobacter mucosalis CCUG 21559</name>
    <dbReference type="NCBI Taxonomy" id="1032067"/>
    <lineage>
        <taxon>Bacteria</taxon>
        <taxon>Pseudomonadati</taxon>
        <taxon>Campylobacterota</taxon>
        <taxon>Epsilonproteobacteria</taxon>
        <taxon>Campylobacterales</taxon>
        <taxon>Campylobacteraceae</taxon>
        <taxon>Campylobacter</taxon>
    </lineage>
</organism>
<sequence>MHCHLQKMDTEKQDKSAYNEVIFLSGSYYAEGEFICMESELDVIKADATLTLDEISGELRNLVTRKSPIHDRHGKIMKTIGVAKDVTQELRYKQQLQKLAYNDKFGHLKGDEALVITATTLKVVLPDFTLGRLGGDEFIAISEKQGKVAPLIELIKSKLKTAYLIDDDLRDLSISIGYALHDTKKLKHRRANPQSRYKYA</sequence>
<protein>
    <submittedName>
        <fullName evidence="3">Putative diguanylate cyclase</fullName>
    </submittedName>
</protein>
<keyword evidence="4" id="KW-1185">Reference proteome</keyword>